<dbReference type="Pfam" id="PF04145">
    <property type="entry name" value="Ctr"/>
    <property type="match status" value="1"/>
</dbReference>
<keyword evidence="10" id="KW-1185">Reference proteome</keyword>
<reference evidence="9 10" key="1">
    <citation type="journal article" date="2014" name="BMC Biol.">
        <title>A comprehensive evaluation of rodent malaria parasite genomes and gene expression.</title>
        <authorList>
            <person name="Otto T.D."/>
            <person name="Bohme U."/>
            <person name="Jackson A.P."/>
            <person name="Hunt M."/>
            <person name="Franke-Fayard B."/>
            <person name="Hoeijmakers W.A."/>
            <person name="Religa A.A."/>
            <person name="Robertson L."/>
            <person name="Sanders M."/>
            <person name="Ogun S.A."/>
            <person name="Cunningham D."/>
            <person name="Erhart A."/>
            <person name="Billker O."/>
            <person name="Khan S.M."/>
            <person name="Stunnenberg H.G."/>
            <person name="Langhorne J."/>
            <person name="Holder A.A."/>
            <person name="Waters A.P."/>
            <person name="Newbold C.I."/>
            <person name="Pain A."/>
            <person name="Berriman M."/>
            <person name="Janse C.J."/>
        </authorList>
    </citation>
    <scope>NUCLEOTIDE SEQUENCE [LARGE SCALE GENOMIC DNA]</scope>
    <source>
        <strain evidence="9 10">AS</strain>
    </source>
</reference>
<keyword evidence="5" id="KW-0813">Transport</keyword>
<evidence type="ECO:0000256" key="6">
    <source>
        <dbReference type="SAM" id="SignalP"/>
    </source>
</evidence>
<keyword evidence="5" id="KW-0187">Copper transport</keyword>
<dbReference type="VEuPathDB" id="PlasmoDB:PCHAS_1022300"/>
<dbReference type="Proteomes" id="UP000071118">
    <property type="component" value="Chromosome 10"/>
</dbReference>
<organism evidence="9 10">
    <name type="scientific">Plasmodium chabaudi chabaudi</name>
    <dbReference type="NCBI Taxonomy" id="31271"/>
    <lineage>
        <taxon>Eukaryota</taxon>
        <taxon>Sar</taxon>
        <taxon>Alveolata</taxon>
        <taxon>Apicomplexa</taxon>
        <taxon>Aconoidasida</taxon>
        <taxon>Haemosporida</taxon>
        <taxon>Plasmodiidae</taxon>
        <taxon>Plasmodium</taxon>
        <taxon>Plasmodium (Vinckeia)</taxon>
    </lineage>
</organism>
<evidence type="ECO:0000256" key="1">
    <source>
        <dbReference type="ARBA" id="ARBA00004141"/>
    </source>
</evidence>
<dbReference type="EMBL" id="LT608176">
    <property type="protein sequence ID" value="SCM02453.1"/>
    <property type="molecule type" value="Genomic_DNA"/>
</dbReference>
<dbReference type="AlphaFoldDB" id="A0A077YDT0"/>
<dbReference type="OrthoDB" id="161814at2759"/>
<keyword evidence="4 5" id="KW-0472">Membrane</keyword>
<evidence type="ECO:0000313" key="10">
    <source>
        <dbReference type="Proteomes" id="UP000071118"/>
    </source>
</evidence>
<evidence type="ECO:0000313" key="8">
    <source>
        <dbReference type="EMBL" id="SCM04790.1"/>
    </source>
</evidence>
<feature type="signal peptide" evidence="6">
    <location>
        <begin position="1"/>
        <end position="25"/>
    </location>
</feature>
<dbReference type="RefSeq" id="XP_743658.2">
    <property type="nucleotide sequence ID" value="XM_738565.2"/>
</dbReference>
<evidence type="ECO:0000256" key="4">
    <source>
        <dbReference type="ARBA" id="ARBA00023136"/>
    </source>
</evidence>
<evidence type="ECO:0000256" key="2">
    <source>
        <dbReference type="ARBA" id="ARBA00022692"/>
    </source>
</evidence>
<dbReference type="GeneID" id="3496764"/>
<evidence type="ECO:0000313" key="9">
    <source>
        <dbReference type="EMBL" id="VTZ66559.1"/>
    </source>
</evidence>
<dbReference type="EMBL" id="LT608162">
    <property type="protein sequence ID" value="SCM04790.1"/>
    <property type="molecule type" value="Genomic_DNA"/>
</dbReference>
<name>A0A077YDT0_PLACU</name>
<reference evidence="9" key="2">
    <citation type="submission" date="2014-05" db="EMBL/GenBank/DDBJ databases">
        <authorList>
            <person name="Aslett M.A."/>
            <person name="De Silva N."/>
        </authorList>
    </citation>
    <scope>NUCLEOTIDE SEQUENCE</scope>
    <source>
        <strain evidence="9">AS</strain>
    </source>
</reference>
<feature type="chain" id="PRO_5014501941" description="Copper transport protein" evidence="6">
    <location>
        <begin position="26"/>
        <end position="164"/>
    </location>
</feature>
<dbReference type="InterPro" id="IPR007274">
    <property type="entry name" value="Cop_transporter"/>
</dbReference>
<evidence type="ECO:0000256" key="5">
    <source>
        <dbReference type="RuleBase" id="RU367022"/>
    </source>
</evidence>
<gene>
    <name evidence="7" type="ORF">PCHAJ_000240600</name>
    <name evidence="9" type="ORF">PCHAS_1022300</name>
    <name evidence="8" type="ORF">PCHCB_000241800</name>
</gene>
<evidence type="ECO:0000313" key="7">
    <source>
        <dbReference type="EMBL" id="SCM02453.1"/>
    </source>
</evidence>
<dbReference type="EMBL" id="LK022887">
    <property type="protein sequence ID" value="VTZ66559.1"/>
    <property type="molecule type" value="Genomic_DNA"/>
</dbReference>
<keyword evidence="3 5" id="KW-1133">Transmembrane helix</keyword>
<dbReference type="PANTHER" id="PTHR12483:SF27">
    <property type="entry name" value="COPPER TRANSPORT PROTEIN CTR1"/>
    <property type="match status" value="1"/>
</dbReference>
<dbReference type="KEGG" id="pcb:PCHAS_1022300"/>
<sequence length="164" mass="19463">MSGTRLQKHASFMLALFYFFKLGNGIVNCSCHQELNKDGYPLPMYFNYNMNIKFLFDYFQAETMNEFIFYNVLCVLLGFLSIYIKIIKKGVTKIEKKTELKENLLNLNKMCAYWRFNYTLLTFLNYTVDYLLMLIVMTFNVYIFLSTMFGVSIAYLFLGHKVMK</sequence>
<dbReference type="GO" id="GO:0005375">
    <property type="term" value="F:copper ion transmembrane transporter activity"/>
    <property type="evidence" value="ECO:0007669"/>
    <property type="project" value="UniProtKB-UniRule"/>
</dbReference>
<evidence type="ECO:0000313" key="11">
    <source>
        <dbReference type="Proteomes" id="UP000195489"/>
    </source>
</evidence>
<accession>A0A077YDT0</accession>
<keyword evidence="5" id="KW-0186">Copper</keyword>
<comment type="subcellular location">
    <subcellularLocation>
        <location evidence="1 5">Membrane</location>
        <topology evidence="1 5">Multi-pass membrane protein</topology>
    </subcellularLocation>
</comment>
<feature type="transmembrane region" description="Helical" evidence="5">
    <location>
        <begin position="67"/>
        <end position="86"/>
    </location>
</feature>
<evidence type="ECO:0000256" key="3">
    <source>
        <dbReference type="ARBA" id="ARBA00022989"/>
    </source>
</evidence>
<protein>
    <recommendedName>
        <fullName evidence="5">Copper transport protein</fullName>
    </recommendedName>
</protein>
<keyword evidence="6" id="KW-0732">Signal</keyword>
<reference evidence="9" key="3">
    <citation type="submission" date="2019-05" db="EMBL/GenBank/DDBJ databases">
        <authorList>
            <consortium name="Pathogen Informatics"/>
        </authorList>
    </citation>
    <scope>NUCLEOTIDE SEQUENCE</scope>
    <source>
        <strain evidence="7 12">AJ</strain>
        <strain evidence="9">AS</strain>
        <strain evidence="8 11">CB</strain>
    </source>
</reference>
<dbReference type="GO" id="GO:0005886">
    <property type="term" value="C:plasma membrane"/>
    <property type="evidence" value="ECO:0007669"/>
    <property type="project" value="TreeGrafter"/>
</dbReference>
<proteinExistence type="inferred from homology"/>
<feature type="transmembrane region" description="Helical" evidence="5">
    <location>
        <begin position="130"/>
        <end position="158"/>
    </location>
</feature>
<dbReference type="PANTHER" id="PTHR12483">
    <property type="entry name" value="SOLUTE CARRIER FAMILY 31 COPPER TRANSPORTERS"/>
    <property type="match status" value="1"/>
</dbReference>
<keyword evidence="2 5" id="KW-0812">Transmembrane</keyword>
<keyword evidence="5" id="KW-0406">Ion transport</keyword>
<comment type="similarity">
    <text evidence="5">Belongs to the copper transporter (Ctr) (TC 1.A.56) family. SLC31A subfamily.</text>
</comment>
<evidence type="ECO:0000313" key="12">
    <source>
        <dbReference type="Proteomes" id="UP000507163"/>
    </source>
</evidence>
<dbReference type="Proteomes" id="UP000195489">
    <property type="component" value="Chromosome 10"/>
</dbReference>
<dbReference type="Proteomes" id="UP000507163">
    <property type="component" value="Chromosome 10"/>
</dbReference>